<keyword evidence="6" id="KW-1185">Reference proteome</keyword>
<dbReference type="GO" id="GO:0004866">
    <property type="term" value="F:endopeptidase inhibitor activity"/>
    <property type="evidence" value="ECO:0007669"/>
    <property type="project" value="InterPro"/>
</dbReference>
<accession>A0A348G180</accession>
<evidence type="ECO:0000256" key="3">
    <source>
        <dbReference type="SAM" id="SignalP"/>
    </source>
</evidence>
<feature type="compositionally biased region" description="Low complexity" evidence="2">
    <location>
        <begin position="34"/>
        <end position="51"/>
    </location>
</feature>
<evidence type="ECO:0000256" key="1">
    <source>
        <dbReference type="ARBA" id="ARBA00022729"/>
    </source>
</evidence>
<feature type="domain" description="Alkaline proteinase inhibitor/ Outer membrane lipoprotein Omp19" evidence="4">
    <location>
        <begin position="121"/>
        <end position="209"/>
    </location>
</feature>
<evidence type="ECO:0000256" key="2">
    <source>
        <dbReference type="SAM" id="MobiDB-lite"/>
    </source>
</evidence>
<dbReference type="OrthoDB" id="7677911at2"/>
<evidence type="ECO:0000313" key="6">
    <source>
        <dbReference type="Proteomes" id="UP000266934"/>
    </source>
</evidence>
<dbReference type="Proteomes" id="UP000266934">
    <property type="component" value="Chromosome"/>
</dbReference>
<feature type="region of interest" description="Disordered" evidence="2">
    <location>
        <begin position="34"/>
        <end position="121"/>
    </location>
</feature>
<dbReference type="SUPFAM" id="SSF50882">
    <property type="entry name" value="beta-Barrel protease inhibitors"/>
    <property type="match status" value="1"/>
</dbReference>
<sequence>MTATPIPLALASLLLAAALAGCAIERPLVMDSAPAEPPVSAAPTTPVTGSALPPPPGASTTAAALPPPGASASPAMHSAVSTGSAGAASTGISPGFPSIIDESPAPGPASEPPRIAPGAQAAGLGGTWTLALDGQSCQIVLREPPASRTGWAQAEPRCGSLAGATSWTLTGSSLFLYDSDTKPLARLTSNGPNRFDGTATQGATISLTR</sequence>
<feature type="compositionally biased region" description="Pro residues" evidence="2">
    <location>
        <begin position="105"/>
        <end position="115"/>
    </location>
</feature>
<dbReference type="RefSeq" id="WP_126399936.1">
    <property type="nucleotide sequence ID" value="NZ_AP018907.1"/>
</dbReference>
<protein>
    <recommendedName>
        <fullName evidence="4">Alkaline proteinase inhibitor/ Outer membrane lipoprotein Omp19 domain-containing protein</fullName>
    </recommendedName>
</protein>
<feature type="compositionally biased region" description="Low complexity" evidence="2">
    <location>
        <begin position="58"/>
        <end position="95"/>
    </location>
</feature>
<reference evidence="5 6" key="1">
    <citation type="submission" date="2018-08" db="EMBL/GenBank/DDBJ databases">
        <title>Complete genome sequencing of Blastochloris tepida GI.</title>
        <authorList>
            <person name="Tsukatani Y."/>
            <person name="Mori H."/>
        </authorList>
    </citation>
    <scope>NUCLEOTIDE SEQUENCE [LARGE SCALE GENOMIC DNA]</scope>
    <source>
        <strain evidence="5 6">GI</strain>
    </source>
</reference>
<feature type="chain" id="PRO_5016981014" description="Alkaline proteinase inhibitor/ Outer membrane lipoprotein Omp19 domain-containing protein" evidence="3">
    <location>
        <begin position="24"/>
        <end position="209"/>
    </location>
</feature>
<gene>
    <name evidence="5" type="ORF">BLTE_19980</name>
</gene>
<name>A0A348G180_9HYPH</name>
<evidence type="ECO:0000313" key="5">
    <source>
        <dbReference type="EMBL" id="BBF93313.1"/>
    </source>
</evidence>
<proteinExistence type="predicted"/>
<dbReference type="Gene3D" id="2.40.128.10">
    <property type="match status" value="1"/>
</dbReference>
<dbReference type="InterPro" id="IPR021140">
    <property type="entry name" value="Inh/Omp19"/>
</dbReference>
<dbReference type="AlphaFoldDB" id="A0A348G180"/>
<dbReference type="Pfam" id="PF02974">
    <property type="entry name" value="Inh"/>
    <property type="match status" value="1"/>
</dbReference>
<feature type="signal peptide" evidence="3">
    <location>
        <begin position="1"/>
        <end position="23"/>
    </location>
</feature>
<feature type="region of interest" description="Disordered" evidence="2">
    <location>
        <begin position="190"/>
        <end position="209"/>
    </location>
</feature>
<organism evidence="5 6">
    <name type="scientific">Blastochloris tepida</name>
    <dbReference type="NCBI Taxonomy" id="2233851"/>
    <lineage>
        <taxon>Bacteria</taxon>
        <taxon>Pseudomonadati</taxon>
        <taxon>Pseudomonadota</taxon>
        <taxon>Alphaproteobacteria</taxon>
        <taxon>Hyphomicrobiales</taxon>
        <taxon>Blastochloridaceae</taxon>
        <taxon>Blastochloris</taxon>
    </lineage>
</organism>
<evidence type="ECO:0000259" key="4">
    <source>
        <dbReference type="Pfam" id="PF02974"/>
    </source>
</evidence>
<dbReference type="EMBL" id="AP018907">
    <property type="protein sequence ID" value="BBF93313.1"/>
    <property type="molecule type" value="Genomic_DNA"/>
</dbReference>
<keyword evidence="1 3" id="KW-0732">Signal</keyword>
<dbReference type="KEGG" id="blag:BLTE_19980"/>
<dbReference type="InterPro" id="IPR016085">
    <property type="entry name" value="Protease_inh_B-barrel_dom"/>
</dbReference>